<dbReference type="InterPro" id="IPR036388">
    <property type="entry name" value="WH-like_DNA-bd_sf"/>
</dbReference>
<dbReference type="InterPro" id="IPR036390">
    <property type="entry name" value="WH_DNA-bd_sf"/>
</dbReference>
<name>A0A9D6V6Z1_9BACT</name>
<proteinExistence type="predicted"/>
<gene>
    <name evidence="1" type="ORF">HY912_24845</name>
</gene>
<evidence type="ECO:0000313" key="1">
    <source>
        <dbReference type="EMBL" id="MBI5252737.1"/>
    </source>
</evidence>
<protein>
    <submittedName>
        <fullName evidence="1">Transcriptional regulator</fullName>
    </submittedName>
</protein>
<reference evidence="1" key="1">
    <citation type="submission" date="2020-07" db="EMBL/GenBank/DDBJ databases">
        <title>Huge and variable diversity of episymbiotic CPR bacteria and DPANN archaea in groundwater ecosystems.</title>
        <authorList>
            <person name="He C.Y."/>
            <person name="Keren R."/>
            <person name="Whittaker M."/>
            <person name="Farag I.F."/>
            <person name="Doudna J."/>
            <person name="Cate J.H.D."/>
            <person name="Banfield J.F."/>
        </authorList>
    </citation>
    <scope>NUCLEOTIDE SEQUENCE</scope>
    <source>
        <strain evidence="1">NC_groundwater_1664_Pr3_B-0.1um_52_9</strain>
    </source>
</reference>
<dbReference type="AlphaFoldDB" id="A0A9D6V6Z1"/>
<dbReference type="EMBL" id="JACRDE010000645">
    <property type="protein sequence ID" value="MBI5252737.1"/>
    <property type="molecule type" value="Genomic_DNA"/>
</dbReference>
<sequence>MDEKEKVVLEAMKQAGKPVRPGDVAKAVDLDSKEVSKIIDSLKKKGMIISPKRCYYAPSDC</sequence>
<evidence type="ECO:0000313" key="2">
    <source>
        <dbReference type="Proteomes" id="UP000807825"/>
    </source>
</evidence>
<dbReference type="SUPFAM" id="SSF46785">
    <property type="entry name" value="Winged helix' DNA-binding domain"/>
    <property type="match status" value="1"/>
</dbReference>
<dbReference type="Proteomes" id="UP000807825">
    <property type="component" value="Unassembled WGS sequence"/>
</dbReference>
<dbReference type="Gene3D" id="1.10.10.10">
    <property type="entry name" value="Winged helix-like DNA-binding domain superfamily/Winged helix DNA-binding domain"/>
    <property type="match status" value="1"/>
</dbReference>
<organism evidence="1 2">
    <name type="scientific">Desulfomonile tiedjei</name>
    <dbReference type="NCBI Taxonomy" id="2358"/>
    <lineage>
        <taxon>Bacteria</taxon>
        <taxon>Pseudomonadati</taxon>
        <taxon>Thermodesulfobacteriota</taxon>
        <taxon>Desulfomonilia</taxon>
        <taxon>Desulfomonilales</taxon>
        <taxon>Desulfomonilaceae</taxon>
        <taxon>Desulfomonile</taxon>
    </lineage>
</organism>
<accession>A0A9D6V6Z1</accession>
<comment type="caution">
    <text evidence="1">The sequence shown here is derived from an EMBL/GenBank/DDBJ whole genome shotgun (WGS) entry which is preliminary data.</text>
</comment>